<keyword evidence="2" id="KW-0547">Nucleotide-binding</keyword>
<dbReference type="Proteomes" id="UP001304683">
    <property type="component" value="Chromosome"/>
</dbReference>
<evidence type="ECO:0000313" key="5">
    <source>
        <dbReference type="EMBL" id="WPD19602.1"/>
    </source>
</evidence>
<evidence type="ECO:0000259" key="4">
    <source>
        <dbReference type="PROSITE" id="PS50893"/>
    </source>
</evidence>
<dbReference type="Pfam" id="PF00005">
    <property type="entry name" value="ABC_tran"/>
    <property type="match status" value="1"/>
</dbReference>
<protein>
    <submittedName>
        <fullName evidence="5">ABC transporter ATP-binding protein</fullName>
    </submittedName>
</protein>
<dbReference type="PANTHER" id="PTHR45772">
    <property type="entry name" value="CONSERVED COMPONENT OF ABC TRANSPORTER FOR NATURAL AMINO ACIDS-RELATED"/>
    <property type="match status" value="1"/>
</dbReference>
<dbReference type="SUPFAM" id="SSF52540">
    <property type="entry name" value="P-loop containing nucleoside triphosphate hydrolases"/>
    <property type="match status" value="1"/>
</dbReference>
<dbReference type="InterPro" id="IPR032823">
    <property type="entry name" value="BCA_ABC_TP_C"/>
</dbReference>
<dbReference type="CDD" id="cd03219">
    <property type="entry name" value="ABC_Mj1267_LivG_branched"/>
    <property type="match status" value="1"/>
</dbReference>
<keyword evidence="1" id="KW-0813">Transport</keyword>
<dbReference type="RefSeq" id="WP_318751106.1">
    <property type="nucleotide sequence ID" value="NZ_CP132508.1"/>
</dbReference>
<evidence type="ECO:0000256" key="3">
    <source>
        <dbReference type="ARBA" id="ARBA00022840"/>
    </source>
</evidence>
<name>A0ABZ0QQ16_9FIRM</name>
<keyword evidence="3 5" id="KW-0067">ATP-binding</keyword>
<dbReference type="Pfam" id="PF12399">
    <property type="entry name" value="BCA_ABC_TP_C"/>
    <property type="match status" value="1"/>
</dbReference>
<evidence type="ECO:0000313" key="6">
    <source>
        <dbReference type="Proteomes" id="UP001304683"/>
    </source>
</evidence>
<dbReference type="GO" id="GO:0005524">
    <property type="term" value="F:ATP binding"/>
    <property type="evidence" value="ECO:0007669"/>
    <property type="project" value="UniProtKB-KW"/>
</dbReference>
<dbReference type="PANTHER" id="PTHR45772:SF9">
    <property type="entry name" value="CONSERVED COMPONENT OF ABC TRANSPORTER FOR NATURAL AMINO ACIDS"/>
    <property type="match status" value="1"/>
</dbReference>
<gene>
    <name evidence="5" type="ORF">Q5761_02725</name>
</gene>
<dbReference type="SMART" id="SM00382">
    <property type="entry name" value="AAA"/>
    <property type="match status" value="1"/>
</dbReference>
<proteinExistence type="predicted"/>
<evidence type="ECO:0000256" key="1">
    <source>
        <dbReference type="ARBA" id="ARBA00022448"/>
    </source>
</evidence>
<organism evidence="5 6">
    <name type="scientific">Thermaerobacter composti</name>
    <dbReference type="NCBI Taxonomy" id="554949"/>
    <lineage>
        <taxon>Bacteria</taxon>
        <taxon>Bacillati</taxon>
        <taxon>Bacillota</taxon>
        <taxon>Clostridia</taxon>
        <taxon>Eubacteriales</taxon>
        <taxon>Clostridiales Family XVII. Incertae Sedis</taxon>
        <taxon>Thermaerobacter</taxon>
    </lineage>
</organism>
<sequence length="256" mass="28235">MALLAVESVTKRFGGLVAVRDVSFEVREGEILALIGPNGAGKTTVFNLITGIYRPDAGDVFLGGRRVTGLPAHAMAALGVARTFQNLRLFRNLTVLENAMAGPHHRARAGFWASVLRTPAQRREEAWIRAEAEEALRRVGLWELRHALARNLPYGQQKRLEIARALAARPRLLILDEPAGGLNEQERAELVELVRRVRADGITVLLIEHDMNLVMGLSDRVVVLDNGVKIAEGTPAEVQTDPQVVEAYLGREEDEF</sequence>
<dbReference type="Gene3D" id="3.40.50.300">
    <property type="entry name" value="P-loop containing nucleotide triphosphate hydrolases"/>
    <property type="match status" value="1"/>
</dbReference>
<evidence type="ECO:0000256" key="2">
    <source>
        <dbReference type="ARBA" id="ARBA00022741"/>
    </source>
</evidence>
<dbReference type="PROSITE" id="PS50893">
    <property type="entry name" value="ABC_TRANSPORTER_2"/>
    <property type="match status" value="1"/>
</dbReference>
<dbReference type="EMBL" id="CP132508">
    <property type="protein sequence ID" value="WPD19602.1"/>
    <property type="molecule type" value="Genomic_DNA"/>
</dbReference>
<dbReference type="InterPro" id="IPR051120">
    <property type="entry name" value="ABC_AA/LPS_Transport"/>
</dbReference>
<keyword evidence="6" id="KW-1185">Reference proteome</keyword>
<dbReference type="InterPro" id="IPR003439">
    <property type="entry name" value="ABC_transporter-like_ATP-bd"/>
</dbReference>
<accession>A0ABZ0QQ16</accession>
<dbReference type="InterPro" id="IPR003593">
    <property type="entry name" value="AAA+_ATPase"/>
</dbReference>
<dbReference type="InterPro" id="IPR027417">
    <property type="entry name" value="P-loop_NTPase"/>
</dbReference>
<feature type="domain" description="ABC transporter" evidence="4">
    <location>
        <begin position="4"/>
        <end position="251"/>
    </location>
</feature>
<reference evidence="5 6" key="1">
    <citation type="submission" date="2023-08" db="EMBL/GenBank/DDBJ databases">
        <title>Genome sequence of Thermaerobacter compostii strain Ins1, a spore-forming filamentous bacterium isolated from a deep geothermal reservoir.</title>
        <authorList>
            <person name="Bregnard D."/>
            <person name="Gonzalez D."/>
            <person name="Junier P."/>
        </authorList>
    </citation>
    <scope>NUCLEOTIDE SEQUENCE [LARGE SCALE GENOMIC DNA]</scope>
    <source>
        <strain evidence="5 6">Ins1</strain>
    </source>
</reference>